<dbReference type="EMBL" id="AB872817">
    <property type="protein sequence ID" value="BAP90530.1"/>
    <property type="molecule type" value="Genomic_DNA"/>
</dbReference>
<gene>
    <name evidence="7" type="ORF">IGS65_001610</name>
</gene>
<reference evidence="8" key="3">
    <citation type="submission" date="2020-12" db="EMBL/GenBank/DDBJ databases">
        <authorList>
            <person name="Wen Z.T."/>
        </authorList>
    </citation>
    <scope>NUCLEOTIDE SEQUENCE [LARGE SCALE GENOMIC DNA]</scope>
    <source>
        <strain evidence="8">27-3</strain>
    </source>
</reference>
<name>A0A090AX29_STRMG</name>
<evidence type="ECO:0000313" key="5">
    <source>
        <dbReference type="EMBL" id="BAR91612.1"/>
    </source>
</evidence>
<evidence type="ECO:0000313" key="7">
    <source>
        <dbReference type="EMBL" id="QQL48183.1"/>
    </source>
</evidence>
<dbReference type="Pfam" id="PF01381">
    <property type="entry name" value="HTH_3"/>
    <property type="match status" value="1"/>
</dbReference>
<feature type="domain" description="HTH cro/C1-type" evidence="1">
    <location>
        <begin position="22"/>
        <end position="76"/>
    </location>
</feature>
<dbReference type="PROSITE" id="PS50943">
    <property type="entry name" value="HTH_CROC1"/>
    <property type="match status" value="1"/>
</dbReference>
<dbReference type="EMBL" id="AB970470">
    <property type="protein sequence ID" value="BAR91625.1"/>
    <property type="molecule type" value="Genomic_DNA"/>
</dbReference>
<reference evidence="4" key="2">
    <citation type="submission" date="2014-06" db="EMBL/GenBank/DDBJ databases">
        <title>Nucleotide sequence analysis of clustered regularly interspaced short palindromic repeats, CRISPR, in Streptococcus mutans.</title>
        <authorList>
            <person name="Tamura H."/>
        </authorList>
    </citation>
    <scope>NUCLEOTIDE SEQUENCE</scope>
    <source>
        <strain evidence="4">LM7</strain>
        <strain evidence="6">MT6219</strain>
        <strain evidence="3">MT8148</strain>
        <strain evidence="5">OMZ 175</strain>
    </source>
</reference>
<dbReference type="GO" id="GO:0003677">
    <property type="term" value="F:DNA binding"/>
    <property type="evidence" value="ECO:0007669"/>
    <property type="project" value="InterPro"/>
</dbReference>
<accession>A0A090AX29</accession>
<reference evidence="2" key="1">
    <citation type="journal article" date="2014" name="Genes Genet. Syst.">
        <title>Molecular characterization of the dextran-binding lectin B gene dblB of Streptococcus criceti in Streptococcus mutans strain GS-5 with mutations in both gbpC and spaP genes.</title>
        <authorList>
            <person name="Tamura H."/>
            <person name="Yamada A."/>
            <person name="Kato H."/>
        </authorList>
    </citation>
    <scope>NUCLEOTIDE SEQUENCE</scope>
    <source>
        <strain evidence="2">GS-5</strain>
    </source>
</reference>
<dbReference type="EMBL" id="AB742519">
    <property type="protein sequence ID" value="BAP63935.1"/>
    <property type="molecule type" value="Genomic_DNA"/>
</dbReference>
<dbReference type="Proteomes" id="UP000595884">
    <property type="component" value="Chromosome"/>
</dbReference>
<evidence type="ECO:0000313" key="3">
    <source>
        <dbReference type="EMBL" id="BAP90530.1"/>
    </source>
</evidence>
<evidence type="ECO:0000313" key="2">
    <source>
        <dbReference type="EMBL" id="BAP63935.1"/>
    </source>
</evidence>
<dbReference type="InterPro" id="IPR010982">
    <property type="entry name" value="Lambda_DNA-bd_dom_sf"/>
</dbReference>
<dbReference type="EMBL" id="CP066294">
    <property type="protein sequence ID" value="QQL48183.1"/>
    <property type="molecule type" value="Genomic_DNA"/>
</dbReference>
<dbReference type="EMBL" id="AB970469">
    <property type="protein sequence ID" value="BAR91612.1"/>
    <property type="molecule type" value="Genomic_DNA"/>
</dbReference>
<evidence type="ECO:0000313" key="4">
    <source>
        <dbReference type="EMBL" id="BAR91605.1"/>
    </source>
</evidence>
<dbReference type="SMART" id="SM00530">
    <property type="entry name" value="HTH_XRE"/>
    <property type="match status" value="1"/>
</dbReference>
<evidence type="ECO:0000259" key="1">
    <source>
        <dbReference type="PROSITE" id="PS50943"/>
    </source>
</evidence>
<proteinExistence type="predicted"/>
<reference evidence="7" key="4">
    <citation type="journal article" date="2021" name="Mol. Oral. Microbiol.">
        <title>Multiple factors are involved in regulation of extracellular membrane vesicle biogenesis in Streptococcus mutans.</title>
        <authorList>
            <person name="Wen Z.T."/>
            <person name="Jorgensen A.N."/>
            <person name="Huang X."/>
            <person name="Ellepola K."/>
            <person name="Chapman L."/>
            <person name="Wu H."/>
            <person name="Jeannine Brady L."/>
        </authorList>
    </citation>
    <scope>NUCLEOTIDE SEQUENCE</scope>
    <source>
        <strain evidence="7">27-3</strain>
    </source>
</reference>
<dbReference type="AlphaFoldDB" id="A0A090AX29"/>
<dbReference type="InterPro" id="IPR001387">
    <property type="entry name" value="Cro/C1-type_HTH"/>
</dbReference>
<organism evidence="2">
    <name type="scientific">Streptococcus mutans</name>
    <dbReference type="NCBI Taxonomy" id="1309"/>
    <lineage>
        <taxon>Bacteria</taxon>
        <taxon>Bacillati</taxon>
        <taxon>Bacillota</taxon>
        <taxon>Bacilli</taxon>
        <taxon>Lactobacillales</taxon>
        <taxon>Streptococcaceae</taxon>
        <taxon>Streptococcus</taxon>
    </lineage>
</organism>
<dbReference type="CDD" id="cd00093">
    <property type="entry name" value="HTH_XRE"/>
    <property type="match status" value="1"/>
</dbReference>
<dbReference type="SUPFAM" id="SSF47413">
    <property type="entry name" value="lambda repressor-like DNA-binding domains"/>
    <property type="match status" value="1"/>
</dbReference>
<dbReference type="RefSeq" id="WP_002262720.1">
    <property type="nucleotide sequence ID" value="NZ_AP019720.1"/>
</dbReference>
<evidence type="ECO:0000313" key="6">
    <source>
        <dbReference type="EMBL" id="BAR91625.1"/>
    </source>
</evidence>
<dbReference type="Gene3D" id="1.10.260.40">
    <property type="entry name" value="lambda repressor-like DNA-binding domains"/>
    <property type="match status" value="1"/>
</dbReference>
<evidence type="ECO:0000313" key="8">
    <source>
        <dbReference type="Proteomes" id="UP000595884"/>
    </source>
</evidence>
<dbReference type="GeneID" id="93859157"/>
<sequence>MQFVWESNGKLKGDAEVEKLTLRALRVNYSLSPKEVADCLGIPQHTLLSYEEDSSEIPIQLANDLANYYDISLDSIFFGKNSDLKQKFKNKNNR</sequence>
<dbReference type="EMBL" id="AB970468">
    <property type="protein sequence ID" value="BAR91605.1"/>
    <property type="molecule type" value="Genomic_DNA"/>
</dbReference>
<protein>
    <submittedName>
        <fullName evidence="6 7">Transcriptional regulator</fullName>
    </submittedName>
</protein>